<evidence type="ECO:0000313" key="3">
    <source>
        <dbReference type="Proteomes" id="UP000539372"/>
    </source>
</evidence>
<comment type="caution">
    <text evidence="2">The sequence shown here is derived from an EMBL/GenBank/DDBJ whole genome shotgun (WGS) entry which is preliminary data.</text>
</comment>
<evidence type="ECO:0000256" key="1">
    <source>
        <dbReference type="SAM" id="SignalP"/>
    </source>
</evidence>
<keyword evidence="3" id="KW-1185">Reference proteome</keyword>
<sequence length="113" mass="12720">MAAMCFLLLQGVASSGSAAEMIYVQRDGCPWCKVVDTTVVPIWNKTEEGRRAPLRRVDSDAAWPEDLKDITPERLTPTFILVEDGEEIARLRGYPGEHFIWPMITEMVGKLPQ</sequence>
<dbReference type="InterPro" id="IPR036249">
    <property type="entry name" value="Thioredoxin-like_sf"/>
</dbReference>
<dbReference type="EMBL" id="JABBNT010000005">
    <property type="protein sequence ID" value="NMM46257.1"/>
    <property type="molecule type" value="Genomic_DNA"/>
</dbReference>
<reference evidence="2 3" key="1">
    <citation type="submission" date="2020-04" db="EMBL/GenBank/DDBJ databases">
        <title>Rhodospirillaceae bacterium KN72 isolated from deep sea.</title>
        <authorList>
            <person name="Zhang D.-C."/>
        </authorList>
    </citation>
    <scope>NUCLEOTIDE SEQUENCE [LARGE SCALE GENOMIC DNA]</scope>
    <source>
        <strain evidence="2 3">KN72</strain>
    </source>
</reference>
<evidence type="ECO:0000313" key="2">
    <source>
        <dbReference type="EMBL" id="NMM46257.1"/>
    </source>
</evidence>
<dbReference type="SUPFAM" id="SSF52833">
    <property type="entry name" value="Thioredoxin-like"/>
    <property type="match status" value="1"/>
</dbReference>
<dbReference type="Gene3D" id="3.40.30.10">
    <property type="entry name" value="Glutaredoxin"/>
    <property type="match status" value="1"/>
</dbReference>
<keyword evidence="1" id="KW-0732">Signal</keyword>
<name>A0A7Y0E2X6_9PROT</name>
<accession>A0A7Y0E2X6</accession>
<protein>
    <submittedName>
        <fullName evidence="2">Transcriptional regulator</fullName>
    </submittedName>
</protein>
<dbReference type="AlphaFoldDB" id="A0A7Y0E2X6"/>
<organism evidence="2 3">
    <name type="scientific">Pacificispira spongiicola</name>
    <dbReference type="NCBI Taxonomy" id="2729598"/>
    <lineage>
        <taxon>Bacteria</taxon>
        <taxon>Pseudomonadati</taxon>
        <taxon>Pseudomonadota</taxon>
        <taxon>Alphaproteobacteria</taxon>
        <taxon>Rhodospirillales</taxon>
        <taxon>Rhodospirillaceae</taxon>
        <taxon>Pacificispira</taxon>
    </lineage>
</organism>
<proteinExistence type="predicted"/>
<gene>
    <name evidence="2" type="ORF">HH303_17330</name>
</gene>
<dbReference type="Proteomes" id="UP000539372">
    <property type="component" value="Unassembled WGS sequence"/>
</dbReference>
<feature type="signal peptide" evidence="1">
    <location>
        <begin position="1"/>
        <end position="18"/>
    </location>
</feature>
<feature type="chain" id="PRO_5031363990" evidence="1">
    <location>
        <begin position="19"/>
        <end position="113"/>
    </location>
</feature>